<dbReference type="Pfam" id="PF15679">
    <property type="entry name" value="DUF4665"/>
    <property type="match status" value="1"/>
</dbReference>
<dbReference type="Proteomes" id="UP000596742">
    <property type="component" value="Unassembled WGS sequence"/>
</dbReference>
<protein>
    <submittedName>
        <fullName evidence="2">Uncharacterized protein</fullName>
    </submittedName>
</protein>
<dbReference type="AlphaFoldDB" id="A0A8B6E1E8"/>
<keyword evidence="3" id="KW-1185">Reference proteome</keyword>
<feature type="region of interest" description="Disordered" evidence="1">
    <location>
        <begin position="1"/>
        <end position="33"/>
    </location>
</feature>
<gene>
    <name evidence="2" type="ORF">MGAL_10B037604</name>
</gene>
<proteinExistence type="predicted"/>
<evidence type="ECO:0000313" key="3">
    <source>
        <dbReference type="Proteomes" id="UP000596742"/>
    </source>
</evidence>
<reference evidence="2" key="1">
    <citation type="submission" date="2018-11" db="EMBL/GenBank/DDBJ databases">
        <authorList>
            <person name="Alioto T."/>
            <person name="Alioto T."/>
        </authorList>
    </citation>
    <scope>NUCLEOTIDE SEQUENCE</scope>
</reference>
<sequence>MARSKEQGRKQKQKKANKTGGVNKAKTKAVKTNLKHINVNNKSKTEEADNKFDEMREEMIGDVKKEQKTVKNAQKKIASVNSSVSMEDTTSEFAKLGSNAT</sequence>
<evidence type="ECO:0000256" key="1">
    <source>
        <dbReference type="SAM" id="MobiDB-lite"/>
    </source>
</evidence>
<feature type="compositionally biased region" description="Polar residues" evidence="1">
    <location>
        <begin position="79"/>
        <end position="101"/>
    </location>
</feature>
<dbReference type="InterPro" id="IPR031389">
    <property type="entry name" value="RBIS"/>
</dbReference>
<accession>A0A8B6E1E8</accession>
<name>A0A8B6E1E8_MYTGA</name>
<feature type="region of interest" description="Disordered" evidence="1">
    <location>
        <begin position="76"/>
        <end position="101"/>
    </location>
</feature>
<evidence type="ECO:0000313" key="2">
    <source>
        <dbReference type="EMBL" id="VDI26907.1"/>
    </source>
</evidence>
<organism evidence="2 3">
    <name type="scientific">Mytilus galloprovincialis</name>
    <name type="common">Mediterranean mussel</name>
    <dbReference type="NCBI Taxonomy" id="29158"/>
    <lineage>
        <taxon>Eukaryota</taxon>
        <taxon>Metazoa</taxon>
        <taxon>Spiralia</taxon>
        <taxon>Lophotrochozoa</taxon>
        <taxon>Mollusca</taxon>
        <taxon>Bivalvia</taxon>
        <taxon>Autobranchia</taxon>
        <taxon>Pteriomorphia</taxon>
        <taxon>Mytilida</taxon>
        <taxon>Mytiloidea</taxon>
        <taxon>Mytilidae</taxon>
        <taxon>Mytilinae</taxon>
        <taxon>Mytilus</taxon>
    </lineage>
</organism>
<comment type="caution">
    <text evidence="2">The sequence shown here is derived from an EMBL/GenBank/DDBJ whole genome shotgun (WGS) entry which is preliminary data.</text>
</comment>
<dbReference type="OrthoDB" id="10603137at2759"/>
<dbReference type="EMBL" id="UYJE01004299">
    <property type="protein sequence ID" value="VDI26907.1"/>
    <property type="molecule type" value="Genomic_DNA"/>
</dbReference>
<dbReference type="GO" id="GO:0042254">
    <property type="term" value="P:ribosome biogenesis"/>
    <property type="evidence" value="ECO:0007669"/>
    <property type="project" value="InterPro"/>
</dbReference>